<evidence type="ECO:0000256" key="2">
    <source>
        <dbReference type="ARBA" id="ARBA00023125"/>
    </source>
</evidence>
<dbReference type="Gene3D" id="1.10.10.10">
    <property type="entry name" value="Winged helix-like DNA-binding domain superfamily/Winged helix DNA-binding domain"/>
    <property type="match status" value="1"/>
</dbReference>
<dbReference type="InterPro" id="IPR011990">
    <property type="entry name" value="TPR-like_helical_dom_sf"/>
</dbReference>
<feature type="region of interest" description="Disordered" evidence="4">
    <location>
        <begin position="1"/>
        <end position="117"/>
    </location>
</feature>
<comment type="caution">
    <text evidence="6">The sequence shown here is derived from an EMBL/GenBank/DDBJ whole genome shotgun (WGS) entry which is preliminary data.</text>
</comment>
<dbReference type="SUPFAM" id="SSF48452">
    <property type="entry name" value="TPR-like"/>
    <property type="match status" value="2"/>
</dbReference>
<evidence type="ECO:0000256" key="1">
    <source>
        <dbReference type="ARBA" id="ARBA00005820"/>
    </source>
</evidence>
<dbReference type="SUPFAM" id="SSF46894">
    <property type="entry name" value="C-terminal effector domain of the bipartite response regulators"/>
    <property type="match status" value="1"/>
</dbReference>
<feature type="compositionally biased region" description="Basic residues" evidence="4">
    <location>
        <begin position="41"/>
        <end position="53"/>
    </location>
</feature>
<dbReference type="PROSITE" id="PS51755">
    <property type="entry name" value="OMPR_PHOB"/>
    <property type="match status" value="1"/>
</dbReference>
<dbReference type="Pfam" id="PF13401">
    <property type="entry name" value="AAA_22"/>
    <property type="match status" value="1"/>
</dbReference>
<dbReference type="Pfam" id="PF00486">
    <property type="entry name" value="Trans_reg_C"/>
    <property type="match status" value="1"/>
</dbReference>
<keyword evidence="7" id="KW-1185">Reference proteome</keyword>
<protein>
    <submittedName>
        <fullName evidence="6">AfsR family transcriptional regulator</fullName>
    </submittedName>
</protein>
<feature type="DNA-binding region" description="OmpR/PhoB-type" evidence="3">
    <location>
        <begin position="117"/>
        <end position="213"/>
    </location>
</feature>
<keyword evidence="2 3" id="KW-0238">DNA-binding</keyword>
<dbReference type="SUPFAM" id="SSF52540">
    <property type="entry name" value="P-loop containing nucleoside triphosphate hydrolases"/>
    <property type="match status" value="1"/>
</dbReference>
<dbReference type="CDD" id="cd15831">
    <property type="entry name" value="BTAD"/>
    <property type="match status" value="1"/>
</dbReference>
<dbReference type="Proteomes" id="UP000295626">
    <property type="component" value="Unassembled WGS sequence"/>
</dbReference>
<dbReference type="InterPro" id="IPR016032">
    <property type="entry name" value="Sig_transdc_resp-reg_C-effctor"/>
</dbReference>
<dbReference type="EMBL" id="SMKE01000036">
    <property type="protein sequence ID" value="TDC01729.1"/>
    <property type="molecule type" value="Genomic_DNA"/>
</dbReference>
<dbReference type="InterPro" id="IPR001867">
    <property type="entry name" value="OmpR/PhoB-type_DNA-bd"/>
</dbReference>
<dbReference type="InterPro" id="IPR049945">
    <property type="entry name" value="AAA_22"/>
</dbReference>
<dbReference type="PANTHER" id="PTHR47691">
    <property type="entry name" value="REGULATOR-RELATED"/>
    <property type="match status" value="1"/>
</dbReference>
<evidence type="ECO:0000313" key="6">
    <source>
        <dbReference type="EMBL" id="TDC01729.1"/>
    </source>
</evidence>
<evidence type="ECO:0000259" key="5">
    <source>
        <dbReference type="PROSITE" id="PS51755"/>
    </source>
</evidence>
<accession>A0ABY2DL16</accession>
<dbReference type="SMART" id="SM01043">
    <property type="entry name" value="BTAD"/>
    <property type="match status" value="1"/>
</dbReference>
<organism evidence="6 7">
    <name type="scientific">Micromonospora fluostatini</name>
    <dbReference type="NCBI Taxonomy" id="1629071"/>
    <lineage>
        <taxon>Bacteria</taxon>
        <taxon>Bacillati</taxon>
        <taxon>Actinomycetota</taxon>
        <taxon>Actinomycetes</taxon>
        <taxon>Micromonosporales</taxon>
        <taxon>Micromonosporaceae</taxon>
        <taxon>Micromonospora</taxon>
    </lineage>
</organism>
<comment type="similarity">
    <text evidence="1">Belongs to the AfsR/DnrI/RedD regulatory family.</text>
</comment>
<reference evidence="6 7" key="1">
    <citation type="submission" date="2019-02" db="EMBL/GenBank/DDBJ databases">
        <title>Draft genome sequences of novel Actinobacteria.</title>
        <authorList>
            <person name="Sahin N."/>
            <person name="Ay H."/>
            <person name="Saygin H."/>
        </authorList>
    </citation>
    <scope>NUCLEOTIDE SEQUENCE [LARGE SCALE GENOMIC DNA]</scope>
    <source>
        <strain evidence="6 7">JCM 30529</strain>
    </source>
</reference>
<feature type="compositionally biased region" description="Basic residues" evidence="4">
    <location>
        <begin position="1"/>
        <end position="13"/>
    </location>
</feature>
<feature type="domain" description="OmpR/PhoB-type" evidence="5">
    <location>
        <begin position="117"/>
        <end position="213"/>
    </location>
</feature>
<gene>
    <name evidence="6" type="ORF">E1091_02315</name>
</gene>
<evidence type="ECO:0000256" key="4">
    <source>
        <dbReference type="SAM" id="MobiDB-lite"/>
    </source>
</evidence>
<feature type="compositionally biased region" description="Low complexity" evidence="4">
    <location>
        <begin position="384"/>
        <end position="409"/>
    </location>
</feature>
<dbReference type="InterPro" id="IPR005158">
    <property type="entry name" value="BTAD"/>
</dbReference>
<feature type="compositionally biased region" description="Low complexity" evidence="4">
    <location>
        <begin position="67"/>
        <end position="83"/>
    </location>
</feature>
<sequence>MGGGPARRRRPGTRARPPTGHPGRGVREARGAPGAPPGRRADRRGRPGRRRRAGPGGPAQPRRRAPARGGAPRVPVTPDTPRPGTLGPAHGSGTAGPAHRSGTVGAGHGPGITSAPHGPGTIGAVQICVLGPLEVRVAGVPVEVGGARLRRLLVLLALEPGRPVPVPRLVDGVWGDDPPTGAVNALQALVSRLRRAVPGLPVEARPGGYRLALGRDAVDLHRFETAVAAGRALLRTDPDEAYRRLTEALDQWRGPALADVADTDVARAPVARLQELRLTATEEAVEVRLARGETDELLPRLRELVAEHPLRERLTGQVIRALHRSGRVPEALAEYDRLRTRLAEQLGTDPSPEVAALHLALLRGDPPPTATALGPAGPPPPALRPATGPTATPVPAEPVATPAPAGTPNTPVPAPPGTAAPVADGGGRRGNLPAGLTSFVGRQETLDAVAGLLGRARLVTLTGPGGAGKTRLAVEAGRRGGDRFADGVCLVELAPVTDPAEVAPTVLAALGLRETTLFAPRAAFATGEVTDPTERLTDALATRAVLLVLDNCEHLLDAAAALVDRLLAACPRLRVLATSREPLAITGETVRPVGPLDLPPPGVDPARALDYPAVRLLVDRATAARPDFVVDAQTVDAVVHICRALDGMPLAIELAAARLRSMTVGQVAARLADRFRLFTAGSRTALPRHQTLRAVVDWSWDLLDPAERALWRRMAVFVGGATLGSLERVCAGGDLDPADVLDRLAALVEKSLVVTVLDPAPPTGGTEPAGRATTGGAVDAGVEGEAEPRYRMLETIREYGLARLAEAGEAESLRRRHAAEFLALVERADAHLRGRDQLPWLHRLRTEHDNVHTALRRTITAGETGTAVRFVAGLGWYWWLRGHRAEGADLAEEVLTRAERERLPPTTATIVAYATGASNLLSARADLDQSQRWLHRGAELSVGLDSTAPMFRLTPPMAVAAEPGREAAGRAGLAGFFADADPWVAGVARLMHAHLCLNQGDPTTEAVDGFQAALELFESVGDRWGTSAARFSLAELWARAGDHAGAVATVRWAMAQARELGAIEDLPGMRARIAHQHWLLGDRETALAVLDEARQEAERLGVNESWAAVAVTYGEVLRDRADWAAARDWLERARDLLTGRQMVPQWVALLATGLAHTAVGSGDPAEARTHLAEGLALAVDAGDATVTAIVVVGYADLALRAGSAAGAAYLLGAAVGVRGGVDRSALDELRVTRAARDALGEVAFAEAYARGRDVRVETAREAVRVTLDA</sequence>
<dbReference type="Gene3D" id="3.40.50.300">
    <property type="entry name" value="P-loop containing nucleotide triphosphate hydrolases"/>
    <property type="match status" value="1"/>
</dbReference>
<dbReference type="SMART" id="SM00862">
    <property type="entry name" value="Trans_reg_C"/>
    <property type="match status" value="1"/>
</dbReference>
<dbReference type="Pfam" id="PF03704">
    <property type="entry name" value="BTAD"/>
    <property type="match status" value="1"/>
</dbReference>
<proteinExistence type="inferred from homology"/>
<dbReference type="PRINTS" id="PR00364">
    <property type="entry name" value="DISEASERSIST"/>
</dbReference>
<dbReference type="InterPro" id="IPR027417">
    <property type="entry name" value="P-loop_NTPase"/>
</dbReference>
<dbReference type="InterPro" id="IPR036388">
    <property type="entry name" value="WH-like_DNA-bd_sf"/>
</dbReference>
<feature type="region of interest" description="Disordered" evidence="4">
    <location>
        <begin position="365"/>
        <end position="430"/>
    </location>
</feature>
<dbReference type="Gene3D" id="1.25.40.10">
    <property type="entry name" value="Tetratricopeptide repeat domain"/>
    <property type="match status" value="2"/>
</dbReference>
<evidence type="ECO:0000313" key="7">
    <source>
        <dbReference type="Proteomes" id="UP000295626"/>
    </source>
</evidence>
<name>A0ABY2DL16_9ACTN</name>
<dbReference type="PANTHER" id="PTHR47691:SF3">
    <property type="entry name" value="HTH-TYPE TRANSCRIPTIONAL REGULATOR RV0890C-RELATED"/>
    <property type="match status" value="1"/>
</dbReference>
<evidence type="ECO:0000256" key="3">
    <source>
        <dbReference type="PROSITE-ProRule" id="PRU01091"/>
    </source>
</evidence>